<dbReference type="InterPro" id="IPR022281">
    <property type="entry name" value="ATP-dep_Prtase_HsIV_su"/>
</dbReference>
<dbReference type="Pfam" id="PF00227">
    <property type="entry name" value="Proteasome"/>
    <property type="match status" value="1"/>
</dbReference>
<evidence type="ECO:0000313" key="8">
    <source>
        <dbReference type="Proteomes" id="UP000572268"/>
    </source>
</evidence>
<proteinExistence type="inferred from homology"/>
<evidence type="ECO:0008006" key="9">
    <source>
        <dbReference type="Google" id="ProtNLM"/>
    </source>
</evidence>
<dbReference type="NCBIfam" id="TIGR03692">
    <property type="entry name" value="ATP_dep_HslV"/>
    <property type="match status" value="1"/>
</dbReference>
<dbReference type="GO" id="GO:0051603">
    <property type="term" value="P:proteolysis involved in protein catabolic process"/>
    <property type="evidence" value="ECO:0007669"/>
    <property type="project" value="InterPro"/>
</dbReference>
<gene>
    <name evidence="6" type="ORF">FOL46_004015</name>
    <name evidence="5" type="ORF">FOZ61_006752</name>
</gene>
<dbReference type="SUPFAM" id="SSF56235">
    <property type="entry name" value="N-terminal nucleophile aminohydrolases (Ntn hydrolases)"/>
    <property type="match status" value="1"/>
</dbReference>
<comment type="similarity">
    <text evidence="1">Belongs to the peptidase T1B family. HslV subfamily.</text>
</comment>
<dbReference type="EMBL" id="JABAHT010000394">
    <property type="protein sequence ID" value="KAF4656684.1"/>
    <property type="molecule type" value="Genomic_DNA"/>
</dbReference>
<organism evidence="5 7">
    <name type="scientific">Perkinsus olseni</name>
    <name type="common">Perkinsus atlanticus</name>
    <dbReference type="NCBI Taxonomy" id="32597"/>
    <lineage>
        <taxon>Eukaryota</taxon>
        <taxon>Sar</taxon>
        <taxon>Alveolata</taxon>
        <taxon>Perkinsozoa</taxon>
        <taxon>Perkinsea</taxon>
        <taxon>Perkinsida</taxon>
        <taxon>Perkinsidae</taxon>
        <taxon>Perkinsus</taxon>
    </lineage>
</organism>
<dbReference type="CDD" id="cd01913">
    <property type="entry name" value="protease_HslV"/>
    <property type="match status" value="1"/>
</dbReference>
<dbReference type="InterPro" id="IPR023333">
    <property type="entry name" value="Proteasome_suB-type"/>
</dbReference>
<evidence type="ECO:0000256" key="2">
    <source>
        <dbReference type="ARBA" id="ARBA00022670"/>
    </source>
</evidence>
<dbReference type="OrthoDB" id="276825at2759"/>
<dbReference type="InterPro" id="IPR001353">
    <property type="entry name" value="Proteasome_sua/b"/>
</dbReference>
<dbReference type="PROSITE" id="PS51476">
    <property type="entry name" value="PROTEASOME_BETA_2"/>
    <property type="match status" value="1"/>
</dbReference>
<sequence length="198" mass="21374">MFLARVTPRLSGLVTPAAAVTRSTTILTVRKGPDVVIMGDGQVSLGDMIIKDNVRKLRRINDNIIAGFAGSTADCLALMDKLEGKLEEHPQQLLRSCVELAKMWRTDKILRHLQAVILVADENITLEVTGNGDVLEAKDGIFAVGSGGPYALAAARALIDTELTAHEICEKAMKIAADICVHTNHNFTVETLKTATKD</sequence>
<evidence type="ECO:0000313" key="7">
    <source>
        <dbReference type="Proteomes" id="UP000570595"/>
    </source>
</evidence>
<accession>A0A7J6LBR0</accession>
<dbReference type="Proteomes" id="UP000572268">
    <property type="component" value="Unassembled WGS sequence"/>
</dbReference>
<dbReference type="Proteomes" id="UP000570595">
    <property type="component" value="Unassembled WGS sequence"/>
</dbReference>
<dbReference type="InterPro" id="IPR029055">
    <property type="entry name" value="Ntn_hydrolases_N"/>
</dbReference>
<dbReference type="PANTHER" id="PTHR32194:SF7">
    <property type="entry name" value="ATP-DEPENDENT PROTEASE SUBUNIT HSLV"/>
    <property type="match status" value="1"/>
</dbReference>
<dbReference type="GO" id="GO:0004298">
    <property type="term" value="F:threonine-type endopeptidase activity"/>
    <property type="evidence" value="ECO:0007669"/>
    <property type="project" value="UniProtKB-KW"/>
</dbReference>
<name>A0A7J6LBR0_PEROL</name>
<comment type="caution">
    <text evidence="5">The sequence shown here is derived from an EMBL/GenBank/DDBJ whole genome shotgun (WGS) entry which is preliminary data.</text>
</comment>
<dbReference type="EMBL" id="JABANN010000025">
    <property type="protein sequence ID" value="KAF4674755.1"/>
    <property type="molecule type" value="Genomic_DNA"/>
</dbReference>
<dbReference type="Gene3D" id="3.60.20.10">
    <property type="entry name" value="Glutamine Phosphoribosylpyrophosphate, subunit 1, domain 1"/>
    <property type="match status" value="1"/>
</dbReference>
<evidence type="ECO:0000313" key="6">
    <source>
        <dbReference type="EMBL" id="KAF4674755.1"/>
    </source>
</evidence>
<keyword evidence="3" id="KW-0888">Threonine protease</keyword>
<dbReference type="AlphaFoldDB" id="A0A7J6LBR0"/>
<dbReference type="NCBIfam" id="NF003964">
    <property type="entry name" value="PRK05456.1"/>
    <property type="match status" value="1"/>
</dbReference>
<protein>
    <recommendedName>
        <fullName evidence="9">ATP-dependent protease subunit HslV</fullName>
    </recommendedName>
</protein>
<dbReference type="GO" id="GO:0009376">
    <property type="term" value="C:HslUV protease complex"/>
    <property type="evidence" value="ECO:0007669"/>
    <property type="project" value="InterPro"/>
</dbReference>
<reference evidence="7 8" key="1">
    <citation type="submission" date="2020-04" db="EMBL/GenBank/DDBJ databases">
        <title>Perkinsus olseni comparative genomics.</title>
        <authorList>
            <person name="Bogema D.R."/>
        </authorList>
    </citation>
    <scope>NUCLEOTIDE SEQUENCE [LARGE SCALE GENOMIC DNA]</scope>
    <source>
        <strain evidence="5">ATCC PRA-179</strain>
        <strain evidence="6">ATCC PRA-31</strain>
    </source>
</reference>
<evidence type="ECO:0000256" key="3">
    <source>
        <dbReference type="ARBA" id="ARBA00022698"/>
    </source>
</evidence>
<dbReference type="GO" id="GO:0005839">
    <property type="term" value="C:proteasome core complex"/>
    <property type="evidence" value="ECO:0007669"/>
    <property type="project" value="InterPro"/>
</dbReference>
<dbReference type="PANTHER" id="PTHR32194">
    <property type="entry name" value="METALLOPROTEASE TLDD"/>
    <property type="match status" value="1"/>
</dbReference>
<evidence type="ECO:0000313" key="5">
    <source>
        <dbReference type="EMBL" id="KAF4656684.1"/>
    </source>
</evidence>
<evidence type="ECO:0000256" key="1">
    <source>
        <dbReference type="ARBA" id="ARBA00006053"/>
    </source>
</evidence>
<keyword evidence="2" id="KW-0645">Protease</keyword>
<evidence type="ECO:0000256" key="4">
    <source>
        <dbReference type="ARBA" id="ARBA00022801"/>
    </source>
</evidence>
<keyword evidence="4" id="KW-0378">Hydrolase</keyword>